<keyword evidence="1" id="KW-0472">Membrane</keyword>
<dbReference type="Gene3D" id="6.10.140.1340">
    <property type="match status" value="2"/>
</dbReference>
<keyword evidence="4" id="KW-1185">Reference proteome</keyword>
<sequence length="135" mass="14253">MTVNSALRLMAGTVVLISLALGTYISQNWFYLTGFVGLNLLQSAFTGWCPAITIFNKLGLKQESCNVSGMTVPQGVHILAGSIILGTIIAVLVFNVSMTLLAVTAIIGVSLVQSAFTGWCPGMTIARLVGFKDIV</sequence>
<feature type="domain" description="Inner membrane protein YgaP-like transmembrane" evidence="2">
    <location>
        <begin position="2"/>
        <end position="56"/>
    </location>
</feature>
<dbReference type="OrthoDB" id="9799383at2"/>
<feature type="transmembrane region" description="Helical" evidence="1">
    <location>
        <begin position="76"/>
        <end position="94"/>
    </location>
</feature>
<feature type="transmembrane region" description="Helical" evidence="1">
    <location>
        <begin position="100"/>
        <end position="120"/>
    </location>
</feature>
<keyword evidence="1" id="KW-0812">Transmembrane</keyword>
<evidence type="ECO:0000313" key="4">
    <source>
        <dbReference type="Proteomes" id="UP000185999"/>
    </source>
</evidence>
<feature type="transmembrane region" description="Helical" evidence="1">
    <location>
        <begin position="7"/>
        <end position="25"/>
    </location>
</feature>
<proteinExistence type="predicted"/>
<dbReference type="RefSeq" id="WP_054341490.1">
    <property type="nucleotide sequence ID" value="NZ_FTOE01000002.1"/>
</dbReference>
<dbReference type="STRING" id="619304.SAMN05421760_102354"/>
<evidence type="ECO:0000259" key="2">
    <source>
        <dbReference type="Pfam" id="PF11127"/>
    </source>
</evidence>
<dbReference type="AlphaFoldDB" id="A0A1N7KDD6"/>
<organism evidence="3 4">
    <name type="scientific">Neptunomonas antarctica</name>
    <dbReference type="NCBI Taxonomy" id="619304"/>
    <lineage>
        <taxon>Bacteria</taxon>
        <taxon>Pseudomonadati</taxon>
        <taxon>Pseudomonadota</taxon>
        <taxon>Gammaproteobacteria</taxon>
        <taxon>Oceanospirillales</taxon>
        <taxon>Oceanospirillaceae</taxon>
        <taxon>Neptunomonas</taxon>
    </lineage>
</organism>
<keyword evidence="1" id="KW-1133">Transmembrane helix</keyword>
<evidence type="ECO:0000313" key="3">
    <source>
        <dbReference type="EMBL" id="SIS59627.1"/>
    </source>
</evidence>
<feature type="transmembrane region" description="Helical" evidence="1">
    <location>
        <begin position="31"/>
        <end position="55"/>
    </location>
</feature>
<dbReference type="InterPro" id="IPR021309">
    <property type="entry name" value="YgaP-like_TM"/>
</dbReference>
<dbReference type="Proteomes" id="UP000185999">
    <property type="component" value="Unassembled WGS sequence"/>
</dbReference>
<accession>A0A1N7KDD6</accession>
<name>A0A1N7KDD6_9GAMM</name>
<gene>
    <name evidence="3" type="ORF">SAMN05421760_102354</name>
</gene>
<dbReference type="Pfam" id="PF11127">
    <property type="entry name" value="YgaP-like_TM"/>
    <property type="match status" value="2"/>
</dbReference>
<evidence type="ECO:0000256" key="1">
    <source>
        <dbReference type="SAM" id="Phobius"/>
    </source>
</evidence>
<feature type="domain" description="Inner membrane protein YgaP-like transmembrane" evidence="2">
    <location>
        <begin position="83"/>
        <end position="126"/>
    </location>
</feature>
<protein>
    <recommendedName>
        <fullName evidence="2">Inner membrane protein YgaP-like transmembrane domain-containing protein</fullName>
    </recommendedName>
</protein>
<reference evidence="4" key="1">
    <citation type="submission" date="2017-01" db="EMBL/GenBank/DDBJ databases">
        <authorList>
            <person name="Varghese N."/>
            <person name="Submissions S."/>
        </authorList>
    </citation>
    <scope>NUCLEOTIDE SEQUENCE [LARGE SCALE GENOMIC DNA]</scope>
    <source>
        <strain evidence="4">DSM 22306</strain>
    </source>
</reference>
<dbReference type="EMBL" id="FTOE01000002">
    <property type="protein sequence ID" value="SIS59627.1"/>
    <property type="molecule type" value="Genomic_DNA"/>
</dbReference>